<name>A0ABU6CIW4_9ACTN</name>
<evidence type="ECO:0000313" key="6">
    <source>
        <dbReference type="Proteomes" id="UP001352223"/>
    </source>
</evidence>
<reference evidence="5 6" key="1">
    <citation type="submission" date="2022-10" db="EMBL/GenBank/DDBJ databases">
        <authorList>
            <person name="Xie J."/>
            <person name="Shen N."/>
        </authorList>
    </citation>
    <scope>NUCLEOTIDE SEQUENCE [LARGE SCALE GENOMIC DNA]</scope>
    <source>
        <strain evidence="5 6">DSM 41681</strain>
    </source>
</reference>
<dbReference type="InterPro" id="IPR050922">
    <property type="entry name" value="LytR/CpsA/Psr_CW_biosynth"/>
</dbReference>
<evidence type="ECO:0000259" key="4">
    <source>
        <dbReference type="Pfam" id="PF03816"/>
    </source>
</evidence>
<dbReference type="InterPro" id="IPR004474">
    <property type="entry name" value="LytR_CpsA_psr"/>
</dbReference>
<dbReference type="NCBIfam" id="TIGR00350">
    <property type="entry name" value="lytR_cpsA_psr"/>
    <property type="match status" value="1"/>
</dbReference>
<dbReference type="EMBL" id="JAOZYB010000296">
    <property type="protein sequence ID" value="MEB3963916.1"/>
    <property type="molecule type" value="Genomic_DNA"/>
</dbReference>
<dbReference type="Pfam" id="PF03816">
    <property type="entry name" value="LytR_cpsA_psr"/>
    <property type="match status" value="1"/>
</dbReference>
<feature type="region of interest" description="Disordered" evidence="2">
    <location>
        <begin position="1"/>
        <end position="36"/>
    </location>
</feature>
<dbReference type="Gene3D" id="3.40.630.190">
    <property type="entry name" value="LCP protein"/>
    <property type="match status" value="1"/>
</dbReference>
<accession>A0ABU6CIW4</accession>
<dbReference type="Proteomes" id="UP001352223">
    <property type="component" value="Unassembled WGS sequence"/>
</dbReference>
<keyword evidence="6" id="KW-1185">Reference proteome</keyword>
<feature type="region of interest" description="Disordered" evidence="2">
    <location>
        <begin position="356"/>
        <end position="380"/>
    </location>
</feature>
<dbReference type="RefSeq" id="WP_324771638.1">
    <property type="nucleotide sequence ID" value="NZ_BAAATS010000005.1"/>
</dbReference>
<feature type="domain" description="Cell envelope-related transcriptional attenuator" evidence="4">
    <location>
        <begin position="117"/>
        <end position="272"/>
    </location>
</feature>
<keyword evidence="3" id="KW-0472">Membrane</keyword>
<organism evidence="5 6">
    <name type="scientific">Streptomyces kunmingensis</name>
    <dbReference type="NCBI Taxonomy" id="68225"/>
    <lineage>
        <taxon>Bacteria</taxon>
        <taxon>Bacillati</taxon>
        <taxon>Actinomycetota</taxon>
        <taxon>Actinomycetes</taxon>
        <taxon>Kitasatosporales</taxon>
        <taxon>Streptomycetaceae</taxon>
        <taxon>Streptomyces</taxon>
    </lineage>
</organism>
<sequence length="380" mass="40272">MPHESGDEHQAQAQAPDGSAVPPYGPARVRRARRRPRRKALRYVAWGALGLVLAGAGGTAYAWQHLNGNIKGTDVDAVLGDNRPGEQHDGSMNILLLGSDSRAGTHGQYGTGVAGSRADTAMVLHVDKTHKKASVVSIPRDTMVERPRCATGHGGTAPAAHEAMFNSSYQVGGPACTVKTVEKMSGLRMDHYLEVDFKGFQKLIDELGGVDVTTHKAIDDPNSGLSLKPGEHTLKGKQALALVRTRHGVADGSDLGRIQLQQAFIKALIQRADTVDPLSHPGKAYDLADTATKTISADSGLASTDKLLGLGKDLKGISPGYTDMVTLPVTYDAQDSGRVLPLDKASHRVWTALRHDRPVPESATRDSVAARTDSPVSAAS</sequence>
<evidence type="ECO:0000256" key="1">
    <source>
        <dbReference type="ARBA" id="ARBA00006068"/>
    </source>
</evidence>
<protein>
    <submittedName>
        <fullName evidence="5">LCP family protein</fullName>
    </submittedName>
</protein>
<evidence type="ECO:0000256" key="2">
    <source>
        <dbReference type="SAM" id="MobiDB-lite"/>
    </source>
</evidence>
<proteinExistence type="inferred from homology"/>
<feature type="transmembrane region" description="Helical" evidence="3">
    <location>
        <begin position="40"/>
        <end position="63"/>
    </location>
</feature>
<evidence type="ECO:0000313" key="5">
    <source>
        <dbReference type="EMBL" id="MEB3963916.1"/>
    </source>
</evidence>
<gene>
    <name evidence="5" type="ORF">OKJ48_27300</name>
</gene>
<evidence type="ECO:0000256" key="3">
    <source>
        <dbReference type="SAM" id="Phobius"/>
    </source>
</evidence>
<keyword evidence="3" id="KW-1133">Transmembrane helix</keyword>
<dbReference type="PANTHER" id="PTHR33392:SF6">
    <property type="entry name" value="POLYISOPRENYL-TEICHOIC ACID--PEPTIDOGLYCAN TEICHOIC ACID TRANSFERASE TAGU"/>
    <property type="match status" value="1"/>
</dbReference>
<keyword evidence="3" id="KW-0812">Transmembrane</keyword>
<comment type="caution">
    <text evidence="5">The sequence shown here is derived from an EMBL/GenBank/DDBJ whole genome shotgun (WGS) entry which is preliminary data.</text>
</comment>
<comment type="similarity">
    <text evidence="1">Belongs to the LytR/CpsA/Psr (LCP) family.</text>
</comment>
<feature type="compositionally biased region" description="Basic and acidic residues" evidence="2">
    <location>
        <begin position="1"/>
        <end position="10"/>
    </location>
</feature>
<dbReference type="PANTHER" id="PTHR33392">
    <property type="entry name" value="POLYISOPRENYL-TEICHOIC ACID--PEPTIDOGLYCAN TEICHOIC ACID TRANSFERASE TAGU"/>
    <property type="match status" value="1"/>
</dbReference>